<dbReference type="SUPFAM" id="SSF53098">
    <property type="entry name" value="Ribonuclease H-like"/>
    <property type="match status" value="1"/>
</dbReference>
<feature type="domain" description="Transposase IS4-like" evidence="1">
    <location>
        <begin position="2"/>
        <end position="206"/>
    </location>
</feature>
<dbReference type="RefSeq" id="WP_379583725.1">
    <property type="nucleotide sequence ID" value="NZ_JBHSQW010000012.1"/>
</dbReference>
<evidence type="ECO:0000259" key="1">
    <source>
        <dbReference type="Pfam" id="PF01609"/>
    </source>
</evidence>
<protein>
    <submittedName>
        <fullName evidence="2">Transposase</fullName>
    </submittedName>
</protein>
<dbReference type="Proteomes" id="UP001596302">
    <property type="component" value="Unassembled WGS sequence"/>
</dbReference>
<dbReference type="Pfam" id="PF01609">
    <property type="entry name" value="DDE_Tnp_1"/>
    <property type="match status" value="1"/>
</dbReference>
<accession>A0ABW1IZ40</accession>
<dbReference type="InterPro" id="IPR002559">
    <property type="entry name" value="Transposase_11"/>
</dbReference>
<comment type="caution">
    <text evidence="2">The sequence shown here is derived from an EMBL/GenBank/DDBJ whole genome shotgun (WGS) entry which is preliminary data.</text>
</comment>
<gene>
    <name evidence="2" type="ORF">ACFQE5_06060</name>
</gene>
<dbReference type="EMBL" id="JBHSQW010000012">
    <property type="protein sequence ID" value="MFC5993776.1"/>
    <property type="molecule type" value="Genomic_DNA"/>
</dbReference>
<name>A0ABW1IZ40_9PSEU</name>
<reference evidence="3" key="1">
    <citation type="journal article" date="2019" name="Int. J. Syst. Evol. Microbiol.">
        <title>The Global Catalogue of Microorganisms (GCM) 10K type strain sequencing project: providing services to taxonomists for standard genome sequencing and annotation.</title>
        <authorList>
            <consortium name="The Broad Institute Genomics Platform"/>
            <consortium name="The Broad Institute Genome Sequencing Center for Infectious Disease"/>
            <person name="Wu L."/>
            <person name="Ma J."/>
        </authorList>
    </citation>
    <scope>NUCLEOTIDE SEQUENCE [LARGE SCALE GENOMIC DNA]</scope>
    <source>
        <strain evidence="3">CCM 8391</strain>
    </source>
</reference>
<keyword evidence="3" id="KW-1185">Reference proteome</keyword>
<sequence length="273" mass="30700">MADRGFTSTENRRYLRRGGQHYILGERLRSGSAEAAAALSRPGRYQHVAANLQVKEVRLAEDERFVVCYNPEQALRDAALREVMTGRLTDLITDSDAPSATKRAELRGRISTLPGLNRYLRVTPGGLLRLDKAKLKAEANLDGKYLLRCSDPALSAQDIALGYKQLLEVERGWRDLKTTLELRPVYHRLEDRIRAHVLLCWLALLLVRVAENTTGTTWTSLREQLQQLHVGVFEGPAGRFRQRTELTATQRDILDQLTIAPPKKIIELAAAPA</sequence>
<evidence type="ECO:0000313" key="3">
    <source>
        <dbReference type="Proteomes" id="UP001596302"/>
    </source>
</evidence>
<proteinExistence type="predicted"/>
<dbReference type="InterPro" id="IPR012337">
    <property type="entry name" value="RNaseH-like_sf"/>
</dbReference>
<organism evidence="2 3">
    <name type="scientific">Pseudonocardia hispaniensis</name>
    <dbReference type="NCBI Taxonomy" id="904933"/>
    <lineage>
        <taxon>Bacteria</taxon>
        <taxon>Bacillati</taxon>
        <taxon>Actinomycetota</taxon>
        <taxon>Actinomycetes</taxon>
        <taxon>Pseudonocardiales</taxon>
        <taxon>Pseudonocardiaceae</taxon>
        <taxon>Pseudonocardia</taxon>
    </lineage>
</organism>
<evidence type="ECO:0000313" key="2">
    <source>
        <dbReference type="EMBL" id="MFC5993776.1"/>
    </source>
</evidence>